<gene>
    <name evidence="3" type="ORF">LK996_06460</name>
</gene>
<sequence>MARKRVLAACILAVAVALALDAHASGVGQATNPAASTPSQATQSQPAQSQTFSKEEIAQLVAPVALYPDSLLAQVLMASTYPGDVADAAKWAKDHPEAKGDDAVKAVAKEDWDPSVQSLVAFPQALLMLGNDINWVQKLGDAFLAQPNDVMATAQELRRKAQSAGNLKSNEYQTVSTSSEQVPGTGQSTIVIESPSPQTVYVPTYDPNTIYGPWPYSYYPPYYYPPSAYWYPGYAFGAGLAWGIGIGISVGIWGDCNWGGGDININSSRYNEFNRNIDRGDRQIGDGERGNRGDRTGNRGGDRQWQHDGSRRDGVPYRDQASREKYGNRQAGSDARNSFRGEDAGRSQQRDQARQQMERQGFEPARNNQQARDRASTASRDPRASQIGNGGAGRAPGAGGAPGGSYQQRGANNAASRDLARSSGGYGGSYGSSSRNNAFSGASNAGGSRAASNRGSSSRSSMSRGGGAGRSMSRPSRGGGGGRRR</sequence>
<evidence type="ECO:0000313" key="3">
    <source>
        <dbReference type="EMBL" id="MCC8362716.1"/>
    </source>
</evidence>
<dbReference type="PANTHER" id="PTHR40269">
    <property type="entry name" value="OUTER MEMBRANE PROTEIN-RELATED"/>
    <property type="match status" value="1"/>
</dbReference>
<feature type="compositionally biased region" description="Gly residues" evidence="1">
    <location>
        <begin position="388"/>
        <end position="403"/>
    </location>
</feature>
<dbReference type="PANTHER" id="PTHR40269:SF1">
    <property type="entry name" value="OUTER MEMBRANE PROTEIN"/>
    <property type="match status" value="1"/>
</dbReference>
<proteinExistence type="predicted"/>
<feature type="compositionally biased region" description="Low complexity" evidence="1">
    <location>
        <begin position="33"/>
        <end position="49"/>
    </location>
</feature>
<keyword evidence="2" id="KW-0732">Signal</keyword>
<dbReference type="Proteomes" id="UP001165293">
    <property type="component" value="Unassembled WGS sequence"/>
</dbReference>
<keyword evidence="4" id="KW-1185">Reference proteome</keyword>
<feature type="region of interest" description="Disordered" evidence="1">
    <location>
        <begin position="163"/>
        <end position="187"/>
    </location>
</feature>
<evidence type="ECO:0000256" key="2">
    <source>
        <dbReference type="SAM" id="SignalP"/>
    </source>
</evidence>
<feature type="compositionally biased region" description="Polar residues" evidence="1">
    <location>
        <begin position="405"/>
        <end position="415"/>
    </location>
</feature>
<dbReference type="EMBL" id="JAJGAK010000001">
    <property type="protein sequence ID" value="MCC8362716.1"/>
    <property type="molecule type" value="Genomic_DNA"/>
</dbReference>
<comment type="caution">
    <text evidence="3">The sequence shown here is derived from an EMBL/GenBank/DDBJ whole genome shotgun (WGS) entry which is preliminary data.</text>
</comment>
<feature type="compositionally biased region" description="Basic and acidic residues" evidence="1">
    <location>
        <begin position="371"/>
        <end position="383"/>
    </location>
</feature>
<feature type="region of interest" description="Disordered" evidence="1">
    <location>
        <begin position="277"/>
        <end position="485"/>
    </location>
</feature>
<name>A0ABS8JGI5_9GAMM</name>
<feature type="signal peptide" evidence="2">
    <location>
        <begin position="1"/>
        <end position="24"/>
    </location>
</feature>
<feature type="compositionally biased region" description="Basic and acidic residues" evidence="1">
    <location>
        <begin position="337"/>
        <end position="361"/>
    </location>
</feature>
<feature type="chain" id="PRO_5046033471" evidence="2">
    <location>
        <begin position="25"/>
        <end position="485"/>
    </location>
</feature>
<accession>A0ABS8JGI5</accession>
<dbReference type="InterPro" id="IPR021728">
    <property type="entry name" value="DUF3300"/>
</dbReference>
<dbReference type="Pfam" id="PF11737">
    <property type="entry name" value="DUF3300"/>
    <property type="match status" value="1"/>
</dbReference>
<evidence type="ECO:0000313" key="4">
    <source>
        <dbReference type="Proteomes" id="UP001165293"/>
    </source>
</evidence>
<organism evidence="3 4">
    <name type="scientific">Noviluteimonas lactosilytica</name>
    <dbReference type="NCBI Taxonomy" id="2888523"/>
    <lineage>
        <taxon>Bacteria</taxon>
        <taxon>Pseudomonadati</taxon>
        <taxon>Pseudomonadota</taxon>
        <taxon>Gammaproteobacteria</taxon>
        <taxon>Lysobacterales</taxon>
        <taxon>Lysobacteraceae</taxon>
        <taxon>Noviluteimonas</taxon>
    </lineage>
</organism>
<evidence type="ECO:0000256" key="1">
    <source>
        <dbReference type="SAM" id="MobiDB-lite"/>
    </source>
</evidence>
<dbReference type="RefSeq" id="WP_230526298.1">
    <property type="nucleotide sequence ID" value="NZ_JAJGAK010000001.1"/>
</dbReference>
<reference evidence="3" key="1">
    <citation type="submission" date="2021-10" db="EMBL/GenBank/DDBJ databases">
        <authorList>
            <person name="Lyu M."/>
            <person name="Wang X."/>
            <person name="Meng X."/>
            <person name="Xu K."/>
        </authorList>
    </citation>
    <scope>NUCLEOTIDE SEQUENCE</scope>
    <source>
        <strain evidence="3">A6</strain>
    </source>
</reference>
<feature type="compositionally biased region" description="Low complexity" evidence="1">
    <location>
        <begin position="431"/>
        <end position="463"/>
    </location>
</feature>
<protein>
    <submittedName>
        <fullName evidence="3">DUF3300 domain-containing protein</fullName>
    </submittedName>
</protein>
<feature type="region of interest" description="Disordered" evidence="1">
    <location>
        <begin position="28"/>
        <end position="49"/>
    </location>
</feature>
<feature type="compositionally biased region" description="Basic and acidic residues" evidence="1">
    <location>
        <begin position="277"/>
        <end position="327"/>
    </location>
</feature>